<proteinExistence type="predicted"/>
<evidence type="ECO:0000256" key="1">
    <source>
        <dbReference type="SAM" id="MobiDB-lite"/>
    </source>
</evidence>
<feature type="compositionally biased region" description="Basic and acidic residues" evidence="1">
    <location>
        <begin position="1"/>
        <end position="19"/>
    </location>
</feature>
<protein>
    <submittedName>
        <fullName evidence="2">Uncharacterized protein</fullName>
    </submittedName>
</protein>
<organism evidence="2 3">
    <name type="scientific">Portunus trituberculatus</name>
    <name type="common">Swimming crab</name>
    <name type="synonym">Neptunus trituberculatus</name>
    <dbReference type="NCBI Taxonomy" id="210409"/>
    <lineage>
        <taxon>Eukaryota</taxon>
        <taxon>Metazoa</taxon>
        <taxon>Ecdysozoa</taxon>
        <taxon>Arthropoda</taxon>
        <taxon>Crustacea</taxon>
        <taxon>Multicrustacea</taxon>
        <taxon>Malacostraca</taxon>
        <taxon>Eumalacostraca</taxon>
        <taxon>Eucarida</taxon>
        <taxon>Decapoda</taxon>
        <taxon>Pleocyemata</taxon>
        <taxon>Brachyura</taxon>
        <taxon>Eubrachyura</taxon>
        <taxon>Portunoidea</taxon>
        <taxon>Portunidae</taxon>
        <taxon>Portuninae</taxon>
        <taxon>Portunus</taxon>
    </lineage>
</organism>
<dbReference type="EMBL" id="VSRR010033150">
    <property type="protein sequence ID" value="MPC71583.1"/>
    <property type="molecule type" value="Genomic_DNA"/>
</dbReference>
<evidence type="ECO:0000313" key="2">
    <source>
        <dbReference type="EMBL" id="MPC71583.1"/>
    </source>
</evidence>
<dbReference type="Proteomes" id="UP000324222">
    <property type="component" value="Unassembled WGS sequence"/>
</dbReference>
<sequence>METRHGTEGIENTHSETTRRCRRSLKDKRNDLCLTSLPMTDDDLQLPPTPWHDPRYCGHLFVSGNPNTV</sequence>
<comment type="caution">
    <text evidence="2">The sequence shown here is derived from an EMBL/GenBank/DDBJ whole genome shotgun (WGS) entry which is preliminary data.</text>
</comment>
<gene>
    <name evidence="2" type="ORF">E2C01_065863</name>
</gene>
<keyword evidence="3" id="KW-1185">Reference proteome</keyword>
<reference evidence="2 3" key="1">
    <citation type="submission" date="2019-05" db="EMBL/GenBank/DDBJ databases">
        <title>Another draft genome of Portunus trituberculatus and its Hox gene families provides insights of decapod evolution.</title>
        <authorList>
            <person name="Jeong J.-H."/>
            <person name="Song I."/>
            <person name="Kim S."/>
            <person name="Choi T."/>
            <person name="Kim D."/>
            <person name="Ryu S."/>
            <person name="Kim W."/>
        </authorList>
    </citation>
    <scope>NUCLEOTIDE SEQUENCE [LARGE SCALE GENOMIC DNA]</scope>
    <source>
        <tissue evidence="2">Muscle</tissue>
    </source>
</reference>
<evidence type="ECO:0000313" key="3">
    <source>
        <dbReference type="Proteomes" id="UP000324222"/>
    </source>
</evidence>
<dbReference type="AlphaFoldDB" id="A0A5B7HN95"/>
<feature type="region of interest" description="Disordered" evidence="1">
    <location>
        <begin position="1"/>
        <end position="22"/>
    </location>
</feature>
<name>A0A5B7HN95_PORTR</name>
<accession>A0A5B7HN95</accession>